<dbReference type="EMBL" id="AP022588">
    <property type="protein sequence ID" value="BBY31319.1"/>
    <property type="molecule type" value="Genomic_DNA"/>
</dbReference>
<dbReference type="PROSITE" id="PS51257">
    <property type="entry name" value="PROKAR_LIPOPROTEIN"/>
    <property type="match status" value="1"/>
</dbReference>
<feature type="region of interest" description="Disordered" evidence="2">
    <location>
        <begin position="91"/>
        <end position="116"/>
    </location>
</feature>
<dbReference type="KEGG" id="msei:MSEDJ_54150"/>
<name>A0A7I7QY70_9MYCO</name>
<evidence type="ECO:0000256" key="2">
    <source>
        <dbReference type="SAM" id="MobiDB-lite"/>
    </source>
</evidence>
<dbReference type="AlphaFoldDB" id="A0A7I7QY70"/>
<dbReference type="Pfam" id="PF10738">
    <property type="entry name" value="Lpp-LpqN"/>
    <property type="match status" value="1"/>
</dbReference>
<accession>A0A7I7QY70</accession>
<evidence type="ECO:0000256" key="3">
    <source>
        <dbReference type="SAM" id="SignalP"/>
    </source>
</evidence>
<feature type="chain" id="PRO_5029756744" description="Lipoprotein LpqN" evidence="3">
    <location>
        <begin position="26"/>
        <end position="249"/>
    </location>
</feature>
<organism evidence="4 5">
    <name type="scientific">Mycolicibacterium sediminis</name>
    <dbReference type="NCBI Taxonomy" id="1286180"/>
    <lineage>
        <taxon>Bacteria</taxon>
        <taxon>Bacillati</taxon>
        <taxon>Actinomycetota</taxon>
        <taxon>Actinomycetes</taxon>
        <taxon>Mycobacteriales</taxon>
        <taxon>Mycobacteriaceae</taxon>
        <taxon>Mycolicibacterium</taxon>
    </lineage>
</organism>
<dbReference type="Proteomes" id="UP000467193">
    <property type="component" value="Chromosome"/>
</dbReference>
<dbReference type="Gene3D" id="3.40.1000.10">
    <property type="entry name" value="Mog1/PsbP, alpha/beta/alpha sandwich"/>
    <property type="match status" value="1"/>
</dbReference>
<dbReference type="InterPro" id="IPR019674">
    <property type="entry name" value="Lipoprotein_LpqN/LpqT-like"/>
</dbReference>
<evidence type="ECO:0008006" key="6">
    <source>
        <dbReference type="Google" id="ProtNLM"/>
    </source>
</evidence>
<feature type="compositionally biased region" description="Pro residues" evidence="2">
    <location>
        <begin position="60"/>
        <end position="71"/>
    </location>
</feature>
<evidence type="ECO:0000313" key="5">
    <source>
        <dbReference type="Proteomes" id="UP000467193"/>
    </source>
</evidence>
<protein>
    <recommendedName>
        <fullName evidence="6">Lipoprotein LpqN</fullName>
    </recommendedName>
</protein>
<gene>
    <name evidence="4" type="ORF">MSEDJ_54150</name>
</gene>
<keyword evidence="5" id="KW-1185">Reference proteome</keyword>
<reference evidence="4 5" key="1">
    <citation type="journal article" date="2019" name="Emerg. Microbes Infect.">
        <title>Comprehensive subspecies identification of 175 nontuberculous mycobacteria species based on 7547 genomic profiles.</title>
        <authorList>
            <person name="Matsumoto Y."/>
            <person name="Kinjo T."/>
            <person name="Motooka D."/>
            <person name="Nabeya D."/>
            <person name="Jung N."/>
            <person name="Uechi K."/>
            <person name="Horii T."/>
            <person name="Iida T."/>
            <person name="Fujita J."/>
            <person name="Nakamura S."/>
        </authorList>
    </citation>
    <scope>NUCLEOTIDE SEQUENCE [LARGE SCALE GENOMIC DNA]</scope>
    <source>
        <strain evidence="4 5">JCM 17899</strain>
    </source>
</reference>
<evidence type="ECO:0000313" key="4">
    <source>
        <dbReference type="EMBL" id="BBY31319.1"/>
    </source>
</evidence>
<proteinExistence type="predicted"/>
<evidence type="ECO:0000256" key="1">
    <source>
        <dbReference type="ARBA" id="ARBA00022729"/>
    </source>
</evidence>
<feature type="region of interest" description="Disordered" evidence="2">
    <location>
        <begin position="30"/>
        <end position="75"/>
    </location>
</feature>
<sequence>MSELGKSCRAALLAVVLAPAIVVSAACGSSQTEENNASSSSRAAVPPQNLGPTASSGTPGAPPPPAPPADAPRPHSYTIADLIKDNNLAEEALRPGNPGAPTIDLPVPPGWTDAGGQTPSWAWNAVYLPDASMSADPPNVITLVNKLTGRGSEHAFSYALGEVANLNNFQGDAPRPMQISGFNAWQQGGTFTREDGVERAIVQTTVAIPAPGGGVVIMQSNADAPRDQLQLITDVATARNAATTIAPPV</sequence>
<keyword evidence="1 3" id="KW-0732">Signal</keyword>
<feature type="signal peptide" evidence="3">
    <location>
        <begin position="1"/>
        <end position="25"/>
    </location>
</feature>